<dbReference type="SMART" id="SM00382">
    <property type="entry name" value="AAA"/>
    <property type="match status" value="1"/>
</dbReference>
<evidence type="ECO:0000256" key="7">
    <source>
        <dbReference type="SAM" id="Phobius"/>
    </source>
</evidence>
<dbReference type="InterPro" id="IPR011527">
    <property type="entry name" value="ABC1_TM_dom"/>
</dbReference>
<keyword evidence="5 7" id="KW-1133">Transmembrane helix</keyword>
<feature type="transmembrane region" description="Helical" evidence="7">
    <location>
        <begin position="238"/>
        <end position="261"/>
    </location>
</feature>
<evidence type="ECO:0000256" key="1">
    <source>
        <dbReference type="ARBA" id="ARBA00004651"/>
    </source>
</evidence>
<proteinExistence type="predicted"/>
<evidence type="ECO:0000259" key="8">
    <source>
        <dbReference type="PROSITE" id="PS50893"/>
    </source>
</evidence>
<feature type="transmembrane region" description="Helical" evidence="7">
    <location>
        <begin position="119"/>
        <end position="139"/>
    </location>
</feature>
<dbReference type="SUPFAM" id="SSF52540">
    <property type="entry name" value="P-loop containing nucleoside triphosphate hydrolases"/>
    <property type="match status" value="1"/>
</dbReference>
<dbReference type="PROSITE" id="PS50929">
    <property type="entry name" value="ABC_TM1F"/>
    <property type="match status" value="1"/>
</dbReference>
<keyword evidence="4 10" id="KW-0067">ATP-binding</keyword>
<dbReference type="Gene3D" id="1.20.1560.10">
    <property type="entry name" value="ABC transporter type 1, transmembrane domain"/>
    <property type="match status" value="1"/>
</dbReference>
<evidence type="ECO:0000256" key="2">
    <source>
        <dbReference type="ARBA" id="ARBA00022692"/>
    </source>
</evidence>
<feature type="domain" description="ABC transporter" evidence="8">
    <location>
        <begin position="318"/>
        <end position="525"/>
    </location>
</feature>
<keyword evidence="2 7" id="KW-0812">Transmembrane</keyword>
<gene>
    <name evidence="10" type="ORF">ACFP1C_09835</name>
</gene>
<evidence type="ECO:0000256" key="6">
    <source>
        <dbReference type="ARBA" id="ARBA00023136"/>
    </source>
</evidence>
<evidence type="ECO:0000256" key="4">
    <source>
        <dbReference type="ARBA" id="ARBA00022840"/>
    </source>
</evidence>
<feature type="transmembrane region" description="Helical" evidence="7">
    <location>
        <begin position="145"/>
        <end position="163"/>
    </location>
</feature>
<dbReference type="InterPro" id="IPR039421">
    <property type="entry name" value="Type_1_exporter"/>
</dbReference>
<comment type="subcellular location">
    <subcellularLocation>
        <location evidence="1">Cell membrane</location>
        <topology evidence="1">Multi-pass membrane protein</topology>
    </subcellularLocation>
</comment>
<dbReference type="Proteomes" id="UP001596283">
    <property type="component" value="Unassembled WGS sequence"/>
</dbReference>
<dbReference type="InterPro" id="IPR036640">
    <property type="entry name" value="ABC1_TM_sf"/>
</dbReference>
<feature type="transmembrane region" description="Helical" evidence="7">
    <location>
        <begin position="43"/>
        <end position="65"/>
    </location>
</feature>
<dbReference type="CDD" id="cd03228">
    <property type="entry name" value="ABCC_MRP_Like"/>
    <property type="match status" value="1"/>
</dbReference>
<evidence type="ECO:0000259" key="9">
    <source>
        <dbReference type="PROSITE" id="PS50929"/>
    </source>
</evidence>
<feature type="domain" description="ABC transmembrane type-1" evidence="9">
    <location>
        <begin position="11"/>
        <end position="290"/>
    </location>
</feature>
<sequence>MKFVNQKLAGLAIVMAVLLGLETPFNAATYAFIFTIIGGKHLSWLFPFVVVVIGGYLLFTLLTYWNTKVINANVVTINQRLKSALLRGLLRERMVDTKDFVATNLSFFMNDLKLLEDNYIRQLFTLISLAVAAIVTLIYSLKNSIVLTLIFLAFMTIPATVPTRFRRRITARTETWSQRNNRWSGMLKDVLNGALTIRQYRAISGVEAKTNVAIQDVEQANAKAKNTIALSDGVAEGLFYFCTFIPIGIGIYAAIAGHISLTQFVAIQYSSNMIIGSARGVINSFNTLNSTTKIRERIRLALKSASDPQQVTAAFNHLRLDQVTFSRAEKGVLNGITLNVNRGEKILIQGESGSGKTTLLRIIDGALKPASGQVRINGQEVTRFEGMSTVNQTPIVFNDSLRYNVTLGLKFADAAVLKACQRAGLGELIAQDGVGYQVGEGGQNLSGGQVKRLEIARAILFDRDLIFIDEGTASLDEKTSIAIHQTILRLDKTVIEVDHHIPATVRPLFDHTYTLANGQLTENNK</sequence>
<dbReference type="PROSITE" id="PS00675">
    <property type="entry name" value="SIGMA54_INTERACT_1"/>
    <property type="match status" value="1"/>
</dbReference>
<dbReference type="RefSeq" id="WP_164510533.1">
    <property type="nucleotide sequence ID" value="NZ_JBHSSI010000058.1"/>
</dbReference>
<keyword evidence="3" id="KW-0547">Nucleotide-binding</keyword>
<dbReference type="PANTHER" id="PTHR24221">
    <property type="entry name" value="ATP-BINDING CASSETTE SUB-FAMILY B"/>
    <property type="match status" value="1"/>
</dbReference>
<keyword evidence="11" id="KW-1185">Reference proteome</keyword>
<evidence type="ECO:0000256" key="5">
    <source>
        <dbReference type="ARBA" id="ARBA00022989"/>
    </source>
</evidence>
<dbReference type="GO" id="GO:0005524">
    <property type="term" value="F:ATP binding"/>
    <property type="evidence" value="ECO:0007669"/>
    <property type="project" value="UniProtKB-KW"/>
</dbReference>
<dbReference type="SUPFAM" id="SSF90123">
    <property type="entry name" value="ABC transporter transmembrane region"/>
    <property type="match status" value="1"/>
</dbReference>
<dbReference type="PROSITE" id="PS50893">
    <property type="entry name" value="ABC_TRANSPORTER_2"/>
    <property type="match status" value="1"/>
</dbReference>
<dbReference type="InterPro" id="IPR027417">
    <property type="entry name" value="P-loop_NTPase"/>
</dbReference>
<evidence type="ECO:0000313" key="10">
    <source>
        <dbReference type="EMBL" id="MFC6261240.1"/>
    </source>
</evidence>
<dbReference type="InterPro" id="IPR025662">
    <property type="entry name" value="Sigma_54_int_dom_ATP-bd_1"/>
</dbReference>
<dbReference type="InterPro" id="IPR003439">
    <property type="entry name" value="ABC_transporter-like_ATP-bd"/>
</dbReference>
<dbReference type="EMBL" id="JBHSSI010000058">
    <property type="protein sequence ID" value="MFC6261240.1"/>
    <property type="molecule type" value="Genomic_DNA"/>
</dbReference>
<name>A0ABW1TIK3_9LACO</name>
<dbReference type="Gene3D" id="3.40.50.300">
    <property type="entry name" value="P-loop containing nucleotide triphosphate hydrolases"/>
    <property type="match status" value="1"/>
</dbReference>
<dbReference type="Pfam" id="PF00005">
    <property type="entry name" value="ABC_tran"/>
    <property type="match status" value="1"/>
</dbReference>
<dbReference type="PANTHER" id="PTHR24221:SF654">
    <property type="entry name" value="ATP-BINDING CASSETTE SUB-FAMILY B MEMBER 6"/>
    <property type="match status" value="1"/>
</dbReference>
<organism evidence="10 11">
    <name type="scientific">Levilactobacillus fujinensis</name>
    <dbReference type="NCBI Taxonomy" id="2486024"/>
    <lineage>
        <taxon>Bacteria</taxon>
        <taxon>Bacillati</taxon>
        <taxon>Bacillota</taxon>
        <taxon>Bacilli</taxon>
        <taxon>Lactobacillales</taxon>
        <taxon>Lactobacillaceae</taxon>
        <taxon>Levilactobacillus</taxon>
    </lineage>
</organism>
<dbReference type="Pfam" id="PF00664">
    <property type="entry name" value="ABC_membrane"/>
    <property type="match status" value="1"/>
</dbReference>
<evidence type="ECO:0000256" key="3">
    <source>
        <dbReference type="ARBA" id="ARBA00022741"/>
    </source>
</evidence>
<keyword evidence="6 7" id="KW-0472">Membrane</keyword>
<comment type="caution">
    <text evidence="10">The sequence shown here is derived from an EMBL/GenBank/DDBJ whole genome shotgun (WGS) entry which is preliminary data.</text>
</comment>
<dbReference type="InterPro" id="IPR003593">
    <property type="entry name" value="AAA+_ATPase"/>
</dbReference>
<reference evidence="11" key="1">
    <citation type="journal article" date="2019" name="Int. J. Syst. Evol. Microbiol.">
        <title>The Global Catalogue of Microorganisms (GCM) 10K type strain sequencing project: providing services to taxonomists for standard genome sequencing and annotation.</title>
        <authorList>
            <consortium name="The Broad Institute Genomics Platform"/>
            <consortium name="The Broad Institute Genome Sequencing Center for Infectious Disease"/>
            <person name="Wu L."/>
            <person name="Ma J."/>
        </authorList>
    </citation>
    <scope>NUCLEOTIDE SEQUENCE [LARGE SCALE GENOMIC DNA]</scope>
    <source>
        <strain evidence="11">CCM 8908</strain>
    </source>
</reference>
<protein>
    <submittedName>
        <fullName evidence="10">ATP-binding cassette domain-containing protein</fullName>
    </submittedName>
</protein>
<accession>A0ABW1TIK3</accession>
<evidence type="ECO:0000313" key="11">
    <source>
        <dbReference type="Proteomes" id="UP001596283"/>
    </source>
</evidence>